<evidence type="ECO:0000313" key="4">
    <source>
        <dbReference type="EMBL" id="GAH58084.1"/>
    </source>
</evidence>
<keyword evidence="1" id="KW-0479">Metal-binding</keyword>
<gene>
    <name evidence="4" type="ORF">S03H2_28620</name>
</gene>
<protein>
    <recommendedName>
        <fullName evidence="3">Peptidase M20 dimerisation domain-containing protein</fullName>
    </recommendedName>
</protein>
<dbReference type="InterPro" id="IPR036264">
    <property type="entry name" value="Bact_exopeptidase_dim_dom"/>
</dbReference>
<proteinExistence type="predicted"/>
<dbReference type="AlphaFoldDB" id="X1HW91"/>
<dbReference type="SUPFAM" id="SSF53187">
    <property type="entry name" value="Zn-dependent exopeptidases"/>
    <property type="match status" value="1"/>
</dbReference>
<dbReference type="SUPFAM" id="SSF55031">
    <property type="entry name" value="Bacterial exopeptidase dimerisation domain"/>
    <property type="match status" value="1"/>
</dbReference>
<dbReference type="PANTHER" id="PTHR43808:SF25">
    <property type="entry name" value="PEPTIDASE M20 DIMERISATION DOMAIN-CONTAINING PROTEIN"/>
    <property type="match status" value="1"/>
</dbReference>
<name>X1HW91_9ZZZZ</name>
<keyword evidence="2" id="KW-0378">Hydrolase</keyword>
<evidence type="ECO:0000256" key="2">
    <source>
        <dbReference type="ARBA" id="ARBA00022801"/>
    </source>
</evidence>
<dbReference type="EMBL" id="BARU01017246">
    <property type="protein sequence ID" value="GAH58084.1"/>
    <property type="molecule type" value="Genomic_DNA"/>
</dbReference>
<dbReference type="InterPro" id="IPR011650">
    <property type="entry name" value="Peptidase_M20_dimer"/>
</dbReference>
<organism evidence="4">
    <name type="scientific">marine sediment metagenome</name>
    <dbReference type="NCBI Taxonomy" id="412755"/>
    <lineage>
        <taxon>unclassified sequences</taxon>
        <taxon>metagenomes</taxon>
        <taxon>ecological metagenomes</taxon>
    </lineage>
</organism>
<comment type="caution">
    <text evidence="4">The sequence shown here is derived from an EMBL/GenBank/DDBJ whole genome shotgun (WGS) entry which is preliminary data.</text>
</comment>
<dbReference type="GO" id="GO:0046872">
    <property type="term" value="F:metal ion binding"/>
    <property type="evidence" value="ECO:0007669"/>
    <property type="project" value="UniProtKB-KW"/>
</dbReference>
<evidence type="ECO:0000259" key="3">
    <source>
        <dbReference type="Pfam" id="PF07687"/>
    </source>
</evidence>
<accession>X1HW91</accession>
<dbReference type="GO" id="GO:0016787">
    <property type="term" value="F:hydrolase activity"/>
    <property type="evidence" value="ECO:0007669"/>
    <property type="project" value="UniProtKB-KW"/>
</dbReference>
<dbReference type="Gene3D" id="3.40.630.10">
    <property type="entry name" value="Zn peptidases"/>
    <property type="match status" value="1"/>
</dbReference>
<sequence>KSCVAAEIFAAKALKDAGIELNGKLIITAVVNEEIAGIGGAEYIANDKIVKGDACLVGDGPCSNPMAYIGGTLQVSFTIKGVRRHNMAYPDLNPPNRNQYSGINAIHKMIPIIDFLRNLQEELEKTETKYPIAPSMPSKVSSVTITKMDGGVSHTSVPDSCTLHCLINIIPEMDLEGIKTKILTLVEEYKKKNPELDMLVQAPVFVEPLIADTNTEFAASVKKAYTSIFNEERDFKLFISSTDAHHFKRNGIDTLVIGTMRGDNNYHAQDEFVYIEDVINATKIYALAALDYLK</sequence>
<dbReference type="PANTHER" id="PTHR43808">
    <property type="entry name" value="ACETYLORNITHINE DEACETYLASE"/>
    <property type="match status" value="1"/>
</dbReference>
<dbReference type="InterPro" id="IPR002933">
    <property type="entry name" value="Peptidase_M20"/>
</dbReference>
<dbReference type="Gene3D" id="3.30.70.360">
    <property type="match status" value="1"/>
</dbReference>
<reference evidence="4" key="1">
    <citation type="journal article" date="2014" name="Front. Microbiol.">
        <title>High frequency of phylogenetically diverse reductive dehalogenase-homologous genes in deep subseafloor sedimentary metagenomes.</title>
        <authorList>
            <person name="Kawai M."/>
            <person name="Futagami T."/>
            <person name="Toyoda A."/>
            <person name="Takaki Y."/>
            <person name="Nishi S."/>
            <person name="Hori S."/>
            <person name="Arai W."/>
            <person name="Tsubouchi T."/>
            <person name="Morono Y."/>
            <person name="Uchiyama I."/>
            <person name="Ito T."/>
            <person name="Fujiyama A."/>
            <person name="Inagaki F."/>
            <person name="Takami H."/>
        </authorList>
    </citation>
    <scope>NUCLEOTIDE SEQUENCE</scope>
    <source>
        <strain evidence="4">Expedition CK06-06</strain>
    </source>
</reference>
<evidence type="ECO:0000256" key="1">
    <source>
        <dbReference type="ARBA" id="ARBA00022723"/>
    </source>
</evidence>
<feature type="non-terminal residue" evidence="4">
    <location>
        <position position="1"/>
    </location>
</feature>
<dbReference type="Pfam" id="PF07687">
    <property type="entry name" value="M20_dimer"/>
    <property type="match status" value="1"/>
</dbReference>
<feature type="domain" description="Peptidase M20 dimerisation" evidence="3">
    <location>
        <begin position="99"/>
        <end position="192"/>
    </location>
</feature>
<dbReference type="InterPro" id="IPR050072">
    <property type="entry name" value="Peptidase_M20A"/>
</dbReference>
<dbReference type="Pfam" id="PF01546">
    <property type="entry name" value="Peptidase_M20"/>
    <property type="match status" value="1"/>
</dbReference>